<gene>
    <name evidence="1" type="ORF">K488DRAFT_82174</name>
</gene>
<name>A0ACB8QYF8_9AGAM</name>
<proteinExistence type="predicted"/>
<keyword evidence="2" id="KW-1185">Reference proteome</keyword>
<dbReference type="Proteomes" id="UP000814128">
    <property type="component" value="Unassembled WGS sequence"/>
</dbReference>
<evidence type="ECO:0000313" key="1">
    <source>
        <dbReference type="EMBL" id="KAI0036381.1"/>
    </source>
</evidence>
<comment type="caution">
    <text evidence="1">The sequence shown here is derived from an EMBL/GenBank/DDBJ whole genome shotgun (WGS) entry which is preliminary data.</text>
</comment>
<evidence type="ECO:0000313" key="2">
    <source>
        <dbReference type="Proteomes" id="UP000814128"/>
    </source>
</evidence>
<organism evidence="1 2">
    <name type="scientific">Vararia minispora EC-137</name>
    <dbReference type="NCBI Taxonomy" id="1314806"/>
    <lineage>
        <taxon>Eukaryota</taxon>
        <taxon>Fungi</taxon>
        <taxon>Dikarya</taxon>
        <taxon>Basidiomycota</taxon>
        <taxon>Agaricomycotina</taxon>
        <taxon>Agaricomycetes</taxon>
        <taxon>Russulales</taxon>
        <taxon>Lachnocladiaceae</taxon>
        <taxon>Vararia</taxon>
    </lineage>
</organism>
<protein>
    <submittedName>
        <fullName evidence="1">Uncharacterized protein</fullName>
    </submittedName>
</protein>
<reference evidence="1" key="2">
    <citation type="journal article" date="2022" name="New Phytol.">
        <title>Evolutionary transition to the ectomycorrhizal habit in the genomes of a hyperdiverse lineage of mushroom-forming fungi.</title>
        <authorList>
            <person name="Looney B."/>
            <person name="Miyauchi S."/>
            <person name="Morin E."/>
            <person name="Drula E."/>
            <person name="Courty P.E."/>
            <person name="Kohler A."/>
            <person name="Kuo A."/>
            <person name="LaButti K."/>
            <person name="Pangilinan J."/>
            <person name="Lipzen A."/>
            <person name="Riley R."/>
            <person name="Andreopoulos W."/>
            <person name="He G."/>
            <person name="Johnson J."/>
            <person name="Nolan M."/>
            <person name="Tritt A."/>
            <person name="Barry K.W."/>
            <person name="Grigoriev I.V."/>
            <person name="Nagy L.G."/>
            <person name="Hibbett D."/>
            <person name="Henrissat B."/>
            <person name="Matheny P.B."/>
            <person name="Labbe J."/>
            <person name="Martin F.M."/>
        </authorList>
    </citation>
    <scope>NUCLEOTIDE SEQUENCE</scope>
    <source>
        <strain evidence="1">EC-137</strain>
    </source>
</reference>
<sequence length="258" mass="27957">MDTITASSLVGPVLAPQFFGTLFNWALYGVLACQTYHYYLNFGRDKRTIQGLVYVIFALETAQSGLVAHDAFAILVRGWGDTAAALNPEHLWLTAPIMDGIIGTATQLFYAYRILVLSRSRVLCGTICVFSMVALAGSIADGIQSNQGHAVVNVGSAVNGSAIAWLVGTISCDALISAYMLIWYLRIRSTLVYKTTTDIVTYVLRITVISGCLTTITAVVLLSVQLSFSNAFYEITPGLVMAKLYSNSLLALRMLLIC</sequence>
<reference evidence="1" key="1">
    <citation type="submission" date="2021-02" db="EMBL/GenBank/DDBJ databases">
        <authorList>
            <consortium name="DOE Joint Genome Institute"/>
            <person name="Ahrendt S."/>
            <person name="Looney B.P."/>
            <person name="Miyauchi S."/>
            <person name="Morin E."/>
            <person name="Drula E."/>
            <person name="Courty P.E."/>
            <person name="Chicoki N."/>
            <person name="Fauchery L."/>
            <person name="Kohler A."/>
            <person name="Kuo A."/>
            <person name="Labutti K."/>
            <person name="Pangilinan J."/>
            <person name="Lipzen A."/>
            <person name="Riley R."/>
            <person name="Andreopoulos W."/>
            <person name="He G."/>
            <person name="Johnson J."/>
            <person name="Barry K.W."/>
            <person name="Grigoriev I.V."/>
            <person name="Nagy L."/>
            <person name="Hibbett D."/>
            <person name="Henrissat B."/>
            <person name="Matheny P.B."/>
            <person name="Labbe J."/>
            <person name="Martin F."/>
        </authorList>
    </citation>
    <scope>NUCLEOTIDE SEQUENCE</scope>
    <source>
        <strain evidence="1">EC-137</strain>
    </source>
</reference>
<dbReference type="EMBL" id="MU273472">
    <property type="protein sequence ID" value="KAI0036381.1"/>
    <property type="molecule type" value="Genomic_DNA"/>
</dbReference>
<accession>A0ACB8QYF8</accession>